<reference evidence="6 7" key="1">
    <citation type="journal article" date="2018" name="Genome Biol. Evol.">
        <title>Multiple Roots of Fruiting Body Formation in Amoebozoa.</title>
        <authorList>
            <person name="Hillmann F."/>
            <person name="Forbes G."/>
            <person name="Novohradska S."/>
            <person name="Ferling I."/>
            <person name="Riege K."/>
            <person name="Groth M."/>
            <person name="Westermann M."/>
            <person name="Marz M."/>
            <person name="Spaller T."/>
            <person name="Winckler T."/>
            <person name="Schaap P."/>
            <person name="Glockner G."/>
        </authorList>
    </citation>
    <scope>NUCLEOTIDE SEQUENCE [LARGE SCALE GENOMIC DNA]</scope>
    <source>
        <strain evidence="6 7">Jena</strain>
    </source>
</reference>
<dbReference type="AlphaFoldDB" id="A0A2P6NE35"/>
<dbReference type="STRING" id="1890364.A0A2P6NE35"/>
<dbReference type="GO" id="GO:0010181">
    <property type="term" value="F:FMN binding"/>
    <property type="evidence" value="ECO:0007669"/>
    <property type="project" value="InterPro"/>
</dbReference>
<keyword evidence="2" id="KW-0285">Flavoprotein</keyword>
<dbReference type="PANTHER" id="PTHR33798:SF5">
    <property type="entry name" value="FLAVIN REDUCTASE LIKE DOMAIN-CONTAINING PROTEIN"/>
    <property type="match status" value="1"/>
</dbReference>
<dbReference type="OrthoDB" id="10250990at2759"/>
<proteinExistence type="inferred from homology"/>
<dbReference type="EMBL" id="MDYQ01000107">
    <property type="protein sequence ID" value="PRP82233.1"/>
    <property type="molecule type" value="Genomic_DNA"/>
</dbReference>
<keyword evidence="7" id="KW-1185">Reference proteome</keyword>
<gene>
    <name evidence="6" type="ORF">PROFUN_06245</name>
</gene>
<dbReference type="Proteomes" id="UP000241769">
    <property type="component" value="Unassembled WGS sequence"/>
</dbReference>
<dbReference type="InterPro" id="IPR002563">
    <property type="entry name" value="Flavin_Rdtase-like_dom"/>
</dbReference>
<evidence type="ECO:0000256" key="4">
    <source>
        <dbReference type="ARBA" id="ARBA00038054"/>
    </source>
</evidence>
<feature type="domain" description="Flavin reductase like" evidence="5">
    <location>
        <begin position="79"/>
        <end position="206"/>
    </location>
</feature>
<evidence type="ECO:0000313" key="7">
    <source>
        <dbReference type="Proteomes" id="UP000241769"/>
    </source>
</evidence>
<protein>
    <recommendedName>
        <fullName evidence="5">Flavin reductase like domain-containing protein</fullName>
    </recommendedName>
</protein>
<dbReference type="InterPro" id="IPR012349">
    <property type="entry name" value="Split_barrel_FMN-bd"/>
</dbReference>
<keyword evidence="3" id="KW-0288">FMN</keyword>
<evidence type="ECO:0000259" key="5">
    <source>
        <dbReference type="Pfam" id="PF01613"/>
    </source>
</evidence>
<dbReference type="SUPFAM" id="SSF50475">
    <property type="entry name" value="FMN-binding split barrel"/>
    <property type="match status" value="1"/>
</dbReference>
<evidence type="ECO:0000313" key="6">
    <source>
        <dbReference type="EMBL" id="PRP82233.1"/>
    </source>
</evidence>
<dbReference type="InParanoid" id="A0A2P6NE35"/>
<evidence type="ECO:0000256" key="3">
    <source>
        <dbReference type="ARBA" id="ARBA00022643"/>
    </source>
</evidence>
<comment type="similarity">
    <text evidence="4">Belongs to the flavoredoxin family.</text>
</comment>
<dbReference type="Pfam" id="PF01613">
    <property type="entry name" value="Flavin_Reduct"/>
    <property type="match status" value="1"/>
</dbReference>
<dbReference type="Gene3D" id="2.30.110.10">
    <property type="entry name" value="Electron Transport, Fmn-binding Protein, Chain A"/>
    <property type="match status" value="1"/>
</dbReference>
<name>A0A2P6NE35_9EUKA</name>
<evidence type="ECO:0000256" key="1">
    <source>
        <dbReference type="ARBA" id="ARBA00001917"/>
    </source>
</evidence>
<dbReference type="PANTHER" id="PTHR33798">
    <property type="entry name" value="FLAVOPROTEIN OXYGENASE"/>
    <property type="match status" value="1"/>
</dbReference>
<sequence length="259" mass="28944">MSNFKEVEATRPDWVERSVTYTKTKNPNWKLGDGPTDGGECLSHKHIAIDPYEDGRPSQFNYKLLSSAIVPRPIGVSSNLAPFSHFQLVLHDPPIFVIGFTGGQTKDTLHNLIETEECCVNIISEHMIEAANLASVDTPYGVSEWTLSGLHPAPCTTVACSRVQESVFAMECKLVEIKEFHSRKSNEKTGSMAVIEGVKFWVREDAINEEKNAIDLEVLRPVSRVGGVFGRTTDLFEIPRPRYEDIRGEAEQVLKNARQ</sequence>
<comment type="caution">
    <text evidence="6">The sequence shown here is derived from an EMBL/GenBank/DDBJ whole genome shotgun (WGS) entry which is preliminary data.</text>
</comment>
<evidence type="ECO:0000256" key="2">
    <source>
        <dbReference type="ARBA" id="ARBA00022630"/>
    </source>
</evidence>
<accession>A0A2P6NE35</accession>
<organism evidence="6 7">
    <name type="scientific">Planoprotostelium fungivorum</name>
    <dbReference type="NCBI Taxonomy" id="1890364"/>
    <lineage>
        <taxon>Eukaryota</taxon>
        <taxon>Amoebozoa</taxon>
        <taxon>Evosea</taxon>
        <taxon>Variosea</taxon>
        <taxon>Cavosteliida</taxon>
        <taxon>Cavosteliaceae</taxon>
        <taxon>Planoprotostelium</taxon>
    </lineage>
</organism>
<comment type="cofactor">
    <cofactor evidence="1">
        <name>FMN</name>
        <dbReference type="ChEBI" id="CHEBI:58210"/>
    </cofactor>
</comment>